<dbReference type="EMBL" id="JAHBCI010000008">
    <property type="protein sequence ID" value="KAG9498294.1"/>
    <property type="molecule type" value="Genomic_DNA"/>
</dbReference>
<protein>
    <submittedName>
        <fullName evidence="1">Uncharacterized protein</fullName>
    </submittedName>
</protein>
<sequence>MQARHDYITAILNVRTGEAVEIALEESLDMLRLCRGDNLGVRSQIPALYLRLGRDQEAYGFIKWYAAKGDSMYNWSDMSLPFLDLEGEESLQKFLQKKPNATGEERYDYLEEEAMSDILQQRADIVARDDYKDLIAELKRQVLQLYKMVKKDNKHIWPGIENPNLYAYDVTSAYCPGSRQEAVLIFRQSWYSWSETEPAIQ</sequence>
<comment type="caution">
    <text evidence="1">The sequence shown here is derived from an EMBL/GenBank/DDBJ whole genome shotgun (WGS) entry which is preliminary data.</text>
</comment>
<evidence type="ECO:0000313" key="1">
    <source>
        <dbReference type="EMBL" id="KAG9498294.1"/>
    </source>
</evidence>
<proteinExistence type="predicted"/>
<reference evidence="1" key="1">
    <citation type="journal article" date="2021" name="Mol. Plant Microbe Interact.">
        <title>Telomere to telomere genome assembly of Fusarium musae F31, causal agent of crown rot disease of banana.</title>
        <authorList>
            <person name="Degradi L."/>
            <person name="Tava V."/>
            <person name="Kunova A."/>
            <person name="Cortesi P."/>
            <person name="Saracchi M."/>
            <person name="Pasquali M."/>
        </authorList>
    </citation>
    <scope>NUCLEOTIDE SEQUENCE</scope>
    <source>
        <strain evidence="1">F31</strain>
    </source>
</reference>
<dbReference type="GeneID" id="68319047"/>
<dbReference type="RefSeq" id="XP_044677294.1">
    <property type="nucleotide sequence ID" value="XM_044828740.1"/>
</dbReference>
<gene>
    <name evidence="1" type="ORF">J7337_011191</name>
</gene>
<keyword evidence="2" id="KW-1185">Reference proteome</keyword>
<accession>A0A9P8DAE7</accession>
<dbReference type="AlphaFoldDB" id="A0A9P8DAE7"/>
<evidence type="ECO:0000313" key="2">
    <source>
        <dbReference type="Proteomes" id="UP000827133"/>
    </source>
</evidence>
<organism evidence="1 2">
    <name type="scientific">Fusarium musae</name>
    <dbReference type="NCBI Taxonomy" id="1042133"/>
    <lineage>
        <taxon>Eukaryota</taxon>
        <taxon>Fungi</taxon>
        <taxon>Dikarya</taxon>
        <taxon>Ascomycota</taxon>
        <taxon>Pezizomycotina</taxon>
        <taxon>Sordariomycetes</taxon>
        <taxon>Hypocreomycetidae</taxon>
        <taxon>Hypocreales</taxon>
        <taxon>Nectriaceae</taxon>
        <taxon>Fusarium</taxon>
    </lineage>
</organism>
<dbReference type="KEGG" id="fmu:J7337_011191"/>
<name>A0A9P8DAE7_9HYPO</name>
<dbReference type="Proteomes" id="UP000827133">
    <property type="component" value="Unassembled WGS sequence"/>
</dbReference>